<dbReference type="EMBL" id="JANAWD010000060">
    <property type="protein sequence ID" value="KAJ3488743.1"/>
    <property type="molecule type" value="Genomic_DNA"/>
</dbReference>
<evidence type="ECO:0000313" key="1">
    <source>
        <dbReference type="EMBL" id="KAJ3488743.1"/>
    </source>
</evidence>
<sequence>MSLFPLELIDSVLTEVHTHRPTLLSCSLISRPWLTRTRIFLFSSVKVNGRLRDRRFGLFAEFLAESPHIAPLIQELVLYGDIPLQPPIITQDGTEKILSGLTNLRKLVLHQVIFKVLHDIPKTPPLRRLQRLAITGTPVYICGEHYTSYDFSGYWGIVGLFTHIKEIYIADLLTSLPKEETIPIQQTFKIDTEIEEFTIGSHAHTAAIVNSFRKFTHRRNFRALEVSIHDDHDLTEFGELLTESSARVRHVGISIADGAPIFSEEVNIDIWGSFYAPGFTFLTSFMLDLQVYSPITMDIAVSMLRSLEKCHRLATILQHLKIQLLLPDHTPDAVSQISDFNWETLAQWIIQRRSIKKVEIVICDWFDTFKGPRPNEVRAIRRALPVLDEKGILDVHAHHKLSMT</sequence>
<reference evidence="1" key="1">
    <citation type="submission" date="2022-07" db="EMBL/GenBank/DDBJ databases">
        <title>Genome Sequence of Physisporinus lineatus.</title>
        <authorList>
            <person name="Buettner E."/>
        </authorList>
    </citation>
    <scope>NUCLEOTIDE SEQUENCE</scope>
    <source>
        <strain evidence="1">VT162</strain>
    </source>
</reference>
<dbReference type="Proteomes" id="UP001212997">
    <property type="component" value="Unassembled WGS sequence"/>
</dbReference>
<gene>
    <name evidence="1" type="ORF">NLI96_g2616</name>
</gene>
<accession>A0AAD5V8G5</accession>
<evidence type="ECO:0000313" key="2">
    <source>
        <dbReference type="Proteomes" id="UP001212997"/>
    </source>
</evidence>
<keyword evidence="2" id="KW-1185">Reference proteome</keyword>
<name>A0AAD5V8G5_9APHY</name>
<proteinExistence type="predicted"/>
<comment type="caution">
    <text evidence="1">The sequence shown here is derived from an EMBL/GenBank/DDBJ whole genome shotgun (WGS) entry which is preliminary data.</text>
</comment>
<organism evidence="1 2">
    <name type="scientific">Meripilus lineatus</name>
    <dbReference type="NCBI Taxonomy" id="2056292"/>
    <lineage>
        <taxon>Eukaryota</taxon>
        <taxon>Fungi</taxon>
        <taxon>Dikarya</taxon>
        <taxon>Basidiomycota</taxon>
        <taxon>Agaricomycotina</taxon>
        <taxon>Agaricomycetes</taxon>
        <taxon>Polyporales</taxon>
        <taxon>Meripilaceae</taxon>
        <taxon>Meripilus</taxon>
    </lineage>
</organism>
<protein>
    <submittedName>
        <fullName evidence="1">Uncharacterized protein</fullName>
    </submittedName>
</protein>
<dbReference type="AlphaFoldDB" id="A0AAD5V8G5"/>